<keyword evidence="4" id="KW-1185">Reference proteome</keyword>
<feature type="signal peptide" evidence="1">
    <location>
        <begin position="1"/>
        <end position="22"/>
    </location>
</feature>
<dbReference type="InterPro" id="IPR001368">
    <property type="entry name" value="TNFR/NGFR_Cys_rich_reg"/>
</dbReference>
<comment type="caution">
    <text evidence="3">The sequence shown here is derived from an EMBL/GenBank/DDBJ whole genome shotgun (WGS) entry which is preliminary data.</text>
</comment>
<dbReference type="EMBL" id="JAQMWT010000524">
    <property type="protein sequence ID" value="KAJ8600371.1"/>
    <property type="molecule type" value="Genomic_DNA"/>
</dbReference>
<dbReference type="InterPro" id="IPR007877">
    <property type="entry name" value="DUF707"/>
</dbReference>
<feature type="domain" description="TNFR-Cys" evidence="2">
    <location>
        <begin position="26"/>
        <end position="67"/>
    </location>
</feature>
<evidence type="ECO:0000313" key="4">
    <source>
        <dbReference type="Proteomes" id="UP001230188"/>
    </source>
</evidence>
<dbReference type="AlphaFoldDB" id="A0AAD7U8P8"/>
<sequence>MAPPPPRLLGWAVVLLVWCADALGPCVDGLLGFYKGAENAAVCCNATCGVCLSDEICGRRRGGKHNCCPGVVRRVSRTCSATGGRAPCPIRSKCKDWRPALSWRAPYPTWKPLPAPRAFRVLVFVPVGRKKAVIVNDTCKKALALNLSVWLAHYDGSQDWYARTYSWYPRVSRAFNYTDFKANYVRNEVLPRVEAFSHVWVLDDDVRWPAMDAVAAFLGVVRDERPLIAQPTIRGSWQKLVSPEQDRFAPNCTVWATDFVEVMAPIIRAPVLADVYSRLLSTTSHSDWGLDMVWCAYAKRRFGTTSTTTCLVVDAPFRKADRVTARKGYFKFYQHSYSTQASLWDKRCLKHNLRPLWTTFHGRCLRSTPTRPR</sequence>
<dbReference type="Proteomes" id="UP001230188">
    <property type="component" value="Unassembled WGS sequence"/>
</dbReference>
<feature type="chain" id="PRO_5042043825" description="TNFR-Cys domain-containing protein" evidence="1">
    <location>
        <begin position="23"/>
        <end position="373"/>
    </location>
</feature>
<evidence type="ECO:0000256" key="1">
    <source>
        <dbReference type="SAM" id="SignalP"/>
    </source>
</evidence>
<gene>
    <name evidence="3" type="ORF">CTAYLR_000708</name>
</gene>
<dbReference type="PROSITE" id="PS00652">
    <property type="entry name" value="TNFR_NGFR_1"/>
    <property type="match status" value="1"/>
</dbReference>
<proteinExistence type="predicted"/>
<dbReference type="Pfam" id="PF05212">
    <property type="entry name" value="DUF707"/>
    <property type="match status" value="1"/>
</dbReference>
<evidence type="ECO:0000313" key="3">
    <source>
        <dbReference type="EMBL" id="KAJ8600371.1"/>
    </source>
</evidence>
<protein>
    <recommendedName>
        <fullName evidence="2">TNFR-Cys domain-containing protein</fullName>
    </recommendedName>
</protein>
<name>A0AAD7U8P8_9STRA</name>
<evidence type="ECO:0000259" key="2">
    <source>
        <dbReference type="PROSITE" id="PS00652"/>
    </source>
</evidence>
<organism evidence="3 4">
    <name type="scientific">Chrysophaeum taylorii</name>
    <dbReference type="NCBI Taxonomy" id="2483200"/>
    <lineage>
        <taxon>Eukaryota</taxon>
        <taxon>Sar</taxon>
        <taxon>Stramenopiles</taxon>
        <taxon>Ochrophyta</taxon>
        <taxon>Pelagophyceae</taxon>
        <taxon>Pelagomonadales</taxon>
        <taxon>Pelagomonadaceae</taxon>
        <taxon>Chrysophaeum</taxon>
    </lineage>
</organism>
<accession>A0AAD7U8P8</accession>
<reference evidence="3" key="1">
    <citation type="submission" date="2023-01" db="EMBL/GenBank/DDBJ databases">
        <title>Metagenome sequencing of chrysophaentin producing Chrysophaeum taylorii.</title>
        <authorList>
            <person name="Davison J."/>
            <person name="Bewley C."/>
        </authorList>
    </citation>
    <scope>NUCLEOTIDE SEQUENCE</scope>
    <source>
        <strain evidence="3">NIES-1699</strain>
    </source>
</reference>
<keyword evidence="1" id="KW-0732">Signal</keyword>